<accession>A0A3P7IYA2</accession>
<dbReference type="Proteomes" id="UP000270094">
    <property type="component" value="Unassembled WGS sequence"/>
</dbReference>
<dbReference type="OrthoDB" id="5813559at2759"/>
<proteinExistence type="predicted"/>
<dbReference type="EMBL" id="UYYB01101085">
    <property type="protein sequence ID" value="VDM78130.1"/>
    <property type="molecule type" value="Genomic_DNA"/>
</dbReference>
<gene>
    <name evidence="2" type="ORF">SVUK_LOCUS13128</name>
</gene>
<dbReference type="AlphaFoldDB" id="A0A3P7IYA2"/>
<evidence type="ECO:0000313" key="2">
    <source>
        <dbReference type="EMBL" id="VDM78130.1"/>
    </source>
</evidence>
<evidence type="ECO:0008006" key="4">
    <source>
        <dbReference type="Google" id="ProtNLM"/>
    </source>
</evidence>
<feature type="region of interest" description="Disordered" evidence="1">
    <location>
        <begin position="81"/>
        <end position="109"/>
    </location>
</feature>
<evidence type="ECO:0000256" key="1">
    <source>
        <dbReference type="SAM" id="MobiDB-lite"/>
    </source>
</evidence>
<feature type="compositionally biased region" description="Basic and acidic residues" evidence="1">
    <location>
        <begin position="126"/>
        <end position="140"/>
    </location>
</feature>
<keyword evidence="3" id="KW-1185">Reference proteome</keyword>
<reference evidence="2 3" key="1">
    <citation type="submission" date="2018-11" db="EMBL/GenBank/DDBJ databases">
        <authorList>
            <consortium name="Pathogen Informatics"/>
        </authorList>
    </citation>
    <scope>NUCLEOTIDE SEQUENCE [LARGE SCALE GENOMIC DNA]</scope>
</reference>
<dbReference type="InterPro" id="IPR036691">
    <property type="entry name" value="Endo/exonu/phosph_ase_sf"/>
</dbReference>
<feature type="region of interest" description="Disordered" evidence="1">
    <location>
        <begin position="126"/>
        <end position="145"/>
    </location>
</feature>
<protein>
    <recommendedName>
        <fullName evidence="4">Endonuclease/exonuclease/phosphatase domain-containing protein</fullName>
    </recommendedName>
</protein>
<sequence>MRLYTLDHIYGVGCHKTSVKLHRTPWILGQKDTSMTRHGDCLMLCTYNVRTVSSNAGLHALLKAARCINYHVIALQETRSRKTEQLSDGTLPRNRPAGNKVQEDGHSLDREDETLISYLNCDVRRDMSPREAKRPRERPPTRSADVFITRMEAEFSAANE</sequence>
<dbReference type="SUPFAM" id="SSF56219">
    <property type="entry name" value="DNase I-like"/>
    <property type="match status" value="1"/>
</dbReference>
<name>A0A3P7IYA2_STRVU</name>
<evidence type="ECO:0000313" key="3">
    <source>
        <dbReference type="Proteomes" id="UP000270094"/>
    </source>
</evidence>
<organism evidence="2 3">
    <name type="scientific">Strongylus vulgaris</name>
    <name type="common">Blood worm</name>
    <dbReference type="NCBI Taxonomy" id="40348"/>
    <lineage>
        <taxon>Eukaryota</taxon>
        <taxon>Metazoa</taxon>
        <taxon>Ecdysozoa</taxon>
        <taxon>Nematoda</taxon>
        <taxon>Chromadorea</taxon>
        <taxon>Rhabditida</taxon>
        <taxon>Rhabditina</taxon>
        <taxon>Rhabditomorpha</taxon>
        <taxon>Strongyloidea</taxon>
        <taxon>Strongylidae</taxon>
        <taxon>Strongylus</taxon>
    </lineage>
</organism>